<dbReference type="AlphaFoldDB" id="A0AAD7UP69"/>
<comment type="caution">
    <text evidence="3">The sequence shown here is derived from an EMBL/GenBank/DDBJ whole genome shotgun (WGS) entry which is preliminary data.</text>
</comment>
<organism evidence="3 4">
    <name type="scientific">Chrysophaeum taylorii</name>
    <dbReference type="NCBI Taxonomy" id="2483200"/>
    <lineage>
        <taxon>Eukaryota</taxon>
        <taxon>Sar</taxon>
        <taxon>Stramenopiles</taxon>
        <taxon>Ochrophyta</taxon>
        <taxon>Pelagophyceae</taxon>
        <taxon>Pelagomonadales</taxon>
        <taxon>Pelagomonadaceae</taxon>
        <taxon>Chrysophaeum</taxon>
    </lineage>
</organism>
<dbReference type="Gene3D" id="3.40.50.720">
    <property type="entry name" value="NAD(P)-binding Rossmann-like Domain"/>
    <property type="match status" value="1"/>
</dbReference>
<proteinExistence type="inferred from homology"/>
<dbReference type="InterPro" id="IPR020904">
    <property type="entry name" value="Sc_DH/Rdtase_CS"/>
</dbReference>
<evidence type="ECO:0000256" key="2">
    <source>
        <dbReference type="ARBA" id="ARBA00023002"/>
    </source>
</evidence>
<dbReference type="FunFam" id="3.40.50.720:FF:000084">
    <property type="entry name" value="Short-chain dehydrogenase reductase"/>
    <property type="match status" value="1"/>
</dbReference>
<evidence type="ECO:0000313" key="3">
    <source>
        <dbReference type="EMBL" id="KAJ8613566.1"/>
    </source>
</evidence>
<evidence type="ECO:0008006" key="5">
    <source>
        <dbReference type="Google" id="ProtNLM"/>
    </source>
</evidence>
<dbReference type="InterPro" id="IPR002347">
    <property type="entry name" value="SDR_fam"/>
</dbReference>
<dbReference type="PROSITE" id="PS00061">
    <property type="entry name" value="ADH_SHORT"/>
    <property type="match status" value="1"/>
</dbReference>
<sequence>MILARVLQLGLAAPSLTTRSALYENDSLSDETYEVPGGFCERGESTTVAFGRFAGKVAIVTGAAGTFGAACARRFAAEGASVALFDIRSPDEVRSELDAEHDQQNFTSHVVDVTDFGSVEAAVADVVASHGRLDYAFNNAGYQGDFLPVDRYDTEDFRRVTDVNLNGCFNVLKAAANAMQSQTPRGGCIVQTASMAGHSAPPNMPAYAASKAAVDQLTKAASKDLAPFDIRVNSVSPAFIGPGFMWTRQIELQAAAGSIYYDPDPAVVARQMIDCTPLKRYGTIDEVVGPVLFLFSDDASYLTGVDIQITGGIN</sequence>
<dbReference type="CDD" id="cd05233">
    <property type="entry name" value="SDR_c"/>
    <property type="match status" value="1"/>
</dbReference>
<evidence type="ECO:0000313" key="4">
    <source>
        <dbReference type="Proteomes" id="UP001230188"/>
    </source>
</evidence>
<comment type="similarity">
    <text evidence="1">Belongs to the short-chain dehydrogenases/reductases (SDR) family.</text>
</comment>
<dbReference type="Proteomes" id="UP001230188">
    <property type="component" value="Unassembled WGS sequence"/>
</dbReference>
<dbReference type="GO" id="GO:0016616">
    <property type="term" value="F:oxidoreductase activity, acting on the CH-OH group of donors, NAD or NADP as acceptor"/>
    <property type="evidence" value="ECO:0007669"/>
    <property type="project" value="TreeGrafter"/>
</dbReference>
<dbReference type="GO" id="GO:0006633">
    <property type="term" value="P:fatty acid biosynthetic process"/>
    <property type="evidence" value="ECO:0007669"/>
    <property type="project" value="TreeGrafter"/>
</dbReference>
<dbReference type="InterPro" id="IPR036291">
    <property type="entry name" value="NAD(P)-bd_dom_sf"/>
</dbReference>
<dbReference type="PANTHER" id="PTHR42760">
    <property type="entry name" value="SHORT-CHAIN DEHYDROGENASES/REDUCTASES FAMILY MEMBER"/>
    <property type="match status" value="1"/>
</dbReference>
<gene>
    <name evidence="3" type="ORF">CTAYLR_002219</name>
</gene>
<dbReference type="EMBL" id="JAQMWT010000028">
    <property type="protein sequence ID" value="KAJ8613566.1"/>
    <property type="molecule type" value="Genomic_DNA"/>
</dbReference>
<protein>
    <recommendedName>
        <fullName evidence="5">Oxidoreductase</fullName>
    </recommendedName>
</protein>
<dbReference type="PRINTS" id="PR00081">
    <property type="entry name" value="GDHRDH"/>
</dbReference>
<reference evidence="3" key="1">
    <citation type="submission" date="2023-01" db="EMBL/GenBank/DDBJ databases">
        <title>Metagenome sequencing of chrysophaentin producing Chrysophaeum taylorii.</title>
        <authorList>
            <person name="Davison J."/>
            <person name="Bewley C."/>
        </authorList>
    </citation>
    <scope>NUCLEOTIDE SEQUENCE</scope>
    <source>
        <strain evidence="3">NIES-1699</strain>
    </source>
</reference>
<name>A0AAD7UP69_9STRA</name>
<dbReference type="SUPFAM" id="SSF51735">
    <property type="entry name" value="NAD(P)-binding Rossmann-fold domains"/>
    <property type="match status" value="1"/>
</dbReference>
<accession>A0AAD7UP69</accession>
<dbReference type="Pfam" id="PF13561">
    <property type="entry name" value="adh_short_C2"/>
    <property type="match status" value="1"/>
</dbReference>
<dbReference type="PRINTS" id="PR00080">
    <property type="entry name" value="SDRFAMILY"/>
</dbReference>
<keyword evidence="4" id="KW-1185">Reference proteome</keyword>
<dbReference type="PANTHER" id="PTHR42760:SF133">
    <property type="entry name" value="3-OXOACYL-[ACYL-CARRIER-PROTEIN] REDUCTASE"/>
    <property type="match status" value="1"/>
</dbReference>
<dbReference type="GO" id="GO:0048038">
    <property type="term" value="F:quinone binding"/>
    <property type="evidence" value="ECO:0007669"/>
    <property type="project" value="TreeGrafter"/>
</dbReference>
<keyword evidence="2" id="KW-0560">Oxidoreductase</keyword>
<evidence type="ECO:0000256" key="1">
    <source>
        <dbReference type="ARBA" id="ARBA00006484"/>
    </source>
</evidence>